<feature type="domain" description="Nephrocystin 3-like N-terminal" evidence="5">
    <location>
        <begin position="42"/>
        <end position="226"/>
    </location>
</feature>
<evidence type="ECO:0000313" key="7">
    <source>
        <dbReference type="Proteomes" id="UP000241890"/>
    </source>
</evidence>
<feature type="repeat" description="WD" evidence="3">
    <location>
        <begin position="822"/>
        <end position="861"/>
    </location>
</feature>
<dbReference type="Gene3D" id="2.130.10.10">
    <property type="entry name" value="YVTN repeat-like/Quinoprotein amine dehydrogenase"/>
    <property type="match status" value="3"/>
</dbReference>
<feature type="repeat" description="WD" evidence="3">
    <location>
        <begin position="982"/>
        <end position="1021"/>
    </location>
</feature>
<dbReference type="InterPro" id="IPR020472">
    <property type="entry name" value="WD40_PAC1"/>
</dbReference>
<organism evidence="6 7">
    <name type="scientific">Hondaea fermentalgiana</name>
    <dbReference type="NCBI Taxonomy" id="2315210"/>
    <lineage>
        <taxon>Eukaryota</taxon>
        <taxon>Sar</taxon>
        <taxon>Stramenopiles</taxon>
        <taxon>Bigyra</taxon>
        <taxon>Labyrinthulomycetes</taxon>
        <taxon>Thraustochytrida</taxon>
        <taxon>Thraustochytriidae</taxon>
        <taxon>Hondaea</taxon>
    </lineage>
</organism>
<keyword evidence="2" id="KW-0677">Repeat</keyword>
<dbReference type="Proteomes" id="UP000241890">
    <property type="component" value="Unassembled WGS sequence"/>
</dbReference>
<evidence type="ECO:0000256" key="4">
    <source>
        <dbReference type="SAM" id="MobiDB-lite"/>
    </source>
</evidence>
<dbReference type="Gene3D" id="3.40.50.300">
    <property type="entry name" value="P-loop containing nucleotide triphosphate hydrolases"/>
    <property type="match status" value="1"/>
</dbReference>
<dbReference type="PROSITE" id="PS00678">
    <property type="entry name" value="WD_REPEATS_1"/>
    <property type="match status" value="7"/>
</dbReference>
<dbReference type="SUPFAM" id="SSF50965">
    <property type="entry name" value="Galactose oxidase, central domain"/>
    <property type="match status" value="1"/>
</dbReference>
<evidence type="ECO:0000256" key="1">
    <source>
        <dbReference type="ARBA" id="ARBA00022574"/>
    </source>
</evidence>
<dbReference type="AlphaFoldDB" id="A0A2R5GB96"/>
<keyword evidence="1 3" id="KW-0853">WD repeat</keyword>
<dbReference type="SMART" id="SM00564">
    <property type="entry name" value="PQQ"/>
    <property type="match status" value="9"/>
</dbReference>
<keyword evidence="7" id="KW-1185">Reference proteome</keyword>
<evidence type="ECO:0000259" key="5">
    <source>
        <dbReference type="Pfam" id="PF24883"/>
    </source>
</evidence>
<dbReference type="PROSITE" id="PS50294">
    <property type="entry name" value="WD_REPEATS_REGION"/>
    <property type="match status" value="9"/>
</dbReference>
<feature type="repeat" description="WD" evidence="3">
    <location>
        <begin position="902"/>
        <end position="941"/>
    </location>
</feature>
<sequence>MRIATPEASSDLTPLMRDIYIRLNPWSSEAWAKGKVKKITIGTRNWILDELYDWYDCAKSAVFVLVGDGGVGKSVVMAELCRCGGALHIDEDAELSETDGSTDSRRNSSHGHGPSHRSKRKQLPIHVAAYHFFRHDQATAAAPKEAIVSIAWQLCQTVPGFSNKLNSVRLSNIRDKPLADVFQLILVNPADKLRSDQMRQVVVLDALDECSKSDNVMEKVIRMWKDVMPAWLSLVVSTRPEGEIQRGITNNSLDSKVLQLKAEDNFRDIENHIRRMLRDMKGITEQKDVASCAKILSERSGGLFLWTSFLPKTLARMHEEKKCGLLTIHDISMKDVIPSGLGGMFKGYFDRLKVKMGGDEAYQLLLAPIVAAREPLSVDQLTVILGLTKKKTKKIVDNARNLLYQGGDGRLALIHKRMADWLLDDDLSGDLGVDIEAGHEALAKYCRLRDDVFSLRHAIFHLVKSCNQTNRAEAFNLLNDFAWVRKVISVGDDEAQRRVTIGNLIRDCVKVGIYIAPESDTPRFLSKAVHALSYDPNELASQVMARLGFNPKDSLALQAPDQPWLKPSRVTLTHPCDPLLHVLKGHSRWVMSVAIQGERVVSGSKDGTVRTWNATSGEEQHVFRGHSDSVLSVAIRDNRIVSGSSDETVRIWDATSGEQRLLKGHSWPVTSVAIEGDIIVSGSDDKTVRIWSAASVKEQHVLKGHSQAVSSVAISSDAVVSGSHDNTIRIWNATSGEMQSVLEGHSDWVVSVAIEGNTIVSGSSDGTVRIWDTTSDEERHVLKEGSSKVTSVAIEGNTIVFGTVDRTVCIWDTTSGKKPYVSKGHSGEITSVGIEGDTIVSGSWDHTVRILNATSGEEHHALNGHYDAVTSLAIEGDVIVSGSWDSTVRIWNATSGEERHVLKGHSFGVTSVTIKGDTVVSGSSDGMVRIWNATSGEEKHILKGHSTWVRSVAIEGEIVVSGSNDNTVRVWNATLGEEQCILKGHSDWVRSVAIRGGTIVSASYDRTVRTWNAASGKVQYVLKGHSGPVWSVAIEGDTIISLSLDGTRYWNARKGEECDANEAGASPTPRTNTFVNIENETHVRLDGGVGFTTDDNINCIVRQGNVYVVGDVMGMVHILHAQVRVNVS</sequence>
<dbReference type="PROSITE" id="PS50082">
    <property type="entry name" value="WD_REPEATS_2"/>
    <property type="match status" value="11"/>
</dbReference>
<feature type="repeat" description="WD" evidence="3">
    <location>
        <begin position="702"/>
        <end position="741"/>
    </location>
</feature>
<dbReference type="InterPro" id="IPR015943">
    <property type="entry name" value="WD40/YVTN_repeat-like_dom_sf"/>
</dbReference>
<comment type="caution">
    <text evidence="6">The sequence shown here is derived from an EMBL/GenBank/DDBJ whole genome shotgun (WGS) entry which is preliminary data.</text>
</comment>
<dbReference type="GO" id="GO:0005634">
    <property type="term" value="C:nucleus"/>
    <property type="evidence" value="ECO:0007669"/>
    <property type="project" value="TreeGrafter"/>
</dbReference>
<feature type="repeat" description="WD" evidence="3">
    <location>
        <begin position="862"/>
        <end position="901"/>
    </location>
</feature>
<feature type="compositionally biased region" description="Basic residues" evidence="4">
    <location>
        <begin position="107"/>
        <end position="120"/>
    </location>
</feature>
<feature type="region of interest" description="Disordered" evidence="4">
    <location>
        <begin position="94"/>
        <end position="120"/>
    </location>
</feature>
<evidence type="ECO:0000256" key="2">
    <source>
        <dbReference type="ARBA" id="ARBA00022737"/>
    </source>
</evidence>
<dbReference type="InterPro" id="IPR056884">
    <property type="entry name" value="NPHP3-like_N"/>
</dbReference>
<proteinExistence type="predicted"/>
<gene>
    <name evidence="6" type="ORF">FCC1311_032012</name>
</gene>
<feature type="repeat" description="WD" evidence="3">
    <location>
        <begin position="662"/>
        <end position="701"/>
    </location>
</feature>
<feature type="repeat" description="WD" evidence="3">
    <location>
        <begin position="942"/>
        <end position="972"/>
    </location>
</feature>
<dbReference type="Pfam" id="PF24883">
    <property type="entry name" value="NPHP3_N"/>
    <property type="match status" value="1"/>
</dbReference>
<dbReference type="InterPro" id="IPR019775">
    <property type="entry name" value="WD40_repeat_CS"/>
</dbReference>
<dbReference type="InterPro" id="IPR011043">
    <property type="entry name" value="Gal_Oxase/kelch_b-propeller"/>
</dbReference>
<feature type="repeat" description="WD" evidence="3">
    <location>
        <begin position="583"/>
        <end position="622"/>
    </location>
</feature>
<evidence type="ECO:0000256" key="3">
    <source>
        <dbReference type="PROSITE-ProRule" id="PRU00221"/>
    </source>
</evidence>
<dbReference type="PANTHER" id="PTHR22847:SF637">
    <property type="entry name" value="WD REPEAT DOMAIN 5B"/>
    <property type="match status" value="1"/>
</dbReference>
<dbReference type="PANTHER" id="PTHR22847">
    <property type="entry name" value="WD40 REPEAT PROTEIN"/>
    <property type="match status" value="1"/>
</dbReference>
<evidence type="ECO:0000313" key="6">
    <source>
        <dbReference type="EMBL" id="GBG26978.1"/>
    </source>
</evidence>
<protein>
    <submittedName>
        <fullName evidence="6">Guanine nucleotide-binding protein subunit beta-2-like 1</fullName>
    </submittedName>
</protein>
<feature type="repeat" description="WD" evidence="3">
    <location>
        <begin position="782"/>
        <end position="821"/>
    </location>
</feature>
<dbReference type="InParanoid" id="A0A2R5GB96"/>
<dbReference type="SMART" id="SM00320">
    <property type="entry name" value="WD40"/>
    <property type="match status" value="12"/>
</dbReference>
<name>A0A2R5GB96_9STRA</name>
<feature type="repeat" description="WD" evidence="3">
    <location>
        <begin position="742"/>
        <end position="781"/>
    </location>
</feature>
<dbReference type="CDD" id="cd00200">
    <property type="entry name" value="WD40"/>
    <property type="match status" value="2"/>
</dbReference>
<accession>A0A2R5GB96</accession>
<dbReference type="Pfam" id="PF00400">
    <property type="entry name" value="WD40"/>
    <property type="match status" value="11"/>
</dbReference>
<dbReference type="InterPro" id="IPR027417">
    <property type="entry name" value="P-loop_NTPase"/>
</dbReference>
<dbReference type="InterPro" id="IPR001680">
    <property type="entry name" value="WD40_rpt"/>
</dbReference>
<reference evidence="6 7" key="1">
    <citation type="submission" date="2017-12" db="EMBL/GenBank/DDBJ databases">
        <title>Sequencing, de novo assembly and annotation of complete genome of a new Thraustochytrid species, strain FCC1311.</title>
        <authorList>
            <person name="Sedici K."/>
            <person name="Godart F."/>
            <person name="Aiese Cigliano R."/>
            <person name="Sanseverino W."/>
            <person name="Barakat M."/>
            <person name="Ortet P."/>
            <person name="Marechal E."/>
            <person name="Cagnac O."/>
            <person name="Amato A."/>
        </authorList>
    </citation>
    <scope>NUCLEOTIDE SEQUENCE [LARGE SCALE GENOMIC DNA]</scope>
</reference>
<dbReference type="EMBL" id="BEYU01000026">
    <property type="protein sequence ID" value="GBG26978.1"/>
    <property type="molecule type" value="Genomic_DNA"/>
</dbReference>
<dbReference type="GO" id="GO:1990234">
    <property type="term" value="C:transferase complex"/>
    <property type="evidence" value="ECO:0007669"/>
    <property type="project" value="UniProtKB-ARBA"/>
</dbReference>
<dbReference type="InterPro" id="IPR018391">
    <property type="entry name" value="PQQ_b-propeller_rpt"/>
</dbReference>
<dbReference type="SUPFAM" id="SSF50998">
    <property type="entry name" value="Quinoprotein alcohol dehydrogenase-like"/>
    <property type="match status" value="1"/>
</dbReference>
<dbReference type="PRINTS" id="PR00320">
    <property type="entry name" value="GPROTEINBRPT"/>
</dbReference>
<feature type="repeat" description="WD" evidence="3">
    <location>
        <begin position="623"/>
        <end position="662"/>
    </location>
</feature>
<dbReference type="InterPro" id="IPR011047">
    <property type="entry name" value="Quinoprotein_ADH-like_sf"/>
</dbReference>